<dbReference type="GO" id="GO:0016491">
    <property type="term" value="F:oxidoreductase activity"/>
    <property type="evidence" value="ECO:0007669"/>
    <property type="project" value="UniProtKB-KW"/>
</dbReference>
<dbReference type="EC" id="1.-.-.-" evidence="6"/>
<dbReference type="RefSeq" id="WP_273938738.1">
    <property type="nucleotide sequence ID" value="NZ_CP097263.1"/>
</dbReference>
<dbReference type="EMBL" id="JBHLUD010000001">
    <property type="protein sequence ID" value="MFC0539967.1"/>
    <property type="molecule type" value="Genomic_DNA"/>
</dbReference>
<organism evidence="6 7">
    <name type="scientific">Kutzneria chonburiensis</name>
    <dbReference type="NCBI Taxonomy" id="1483604"/>
    <lineage>
        <taxon>Bacteria</taxon>
        <taxon>Bacillati</taxon>
        <taxon>Actinomycetota</taxon>
        <taxon>Actinomycetes</taxon>
        <taxon>Pseudonocardiales</taxon>
        <taxon>Pseudonocardiaceae</taxon>
        <taxon>Kutzneria</taxon>
    </lineage>
</organism>
<dbReference type="SUPFAM" id="SSF51679">
    <property type="entry name" value="Bacterial luciferase-like"/>
    <property type="match status" value="1"/>
</dbReference>
<dbReference type="InterPro" id="IPR050172">
    <property type="entry name" value="SsuD_RutA_monooxygenase"/>
</dbReference>
<dbReference type="InterPro" id="IPR011251">
    <property type="entry name" value="Luciferase-like_dom"/>
</dbReference>
<accession>A0ABV6MIL7</accession>
<reference evidence="6 7" key="1">
    <citation type="submission" date="2024-09" db="EMBL/GenBank/DDBJ databases">
        <authorList>
            <person name="Sun Q."/>
            <person name="Mori K."/>
        </authorList>
    </citation>
    <scope>NUCLEOTIDE SEQUENCE [LARGE SCALE GENOMIC DNA]</scope>
    <source>
        <strain evidence="6 7">TBRC 1432</strain>
    </source>
</reference>
<evidence type="ECO:0000256" key="4">
    <source>
        <dbReference type="ARBA" id="ARBA00023033"/>
    </source>
</evidence>
<dbReference type="PANTHER" id="PTHR42847">
    <property type="entry name" value="ALKANESULFONATE MONOOXYGENASE"/>
    <property type="match status" value="1"/>
</dbReference>
<evidence type="ECO:0000313" key="6">
    <source>
        <dbReference type="EMBL" id="MFC0539967.1"/>
    </source>
</evidence>
<keyword evidence="7" id="KW-1185">Reference proteome</keyword>
<dbReference type="Pfam" id="PF00296">
    <property type="entry name" value="Bac_luciferase"/>
    <property type="match status" value="1"/>
</dbReference>
<dbReference type="Proteomes" id="UP001589810">
    <property type="component" value="Unassembled WGS sequence"/>
</dbReference>
<protein>
    <submittedName>
        <fullName evidence="6">LLM class flavin-dependent oxidoreductase</fullName>
        <ecNumber evidence="6">1.-.-.-</ecNumber>
    </submittedName>
</protein>
<keyword evidence="1" id="KW-0285">Flavoprotein</keyword>
<dbReference type="InterPro" id="IPR036661">
    <property type="entry name" value="Luciferase-like_sf"/>
</dbReference>
<evidence type="ECO:0000256" key="2">
    <source>
        <dbReference type="ARBA" id="ARBA00022643"/>
    </source>
</evidence>
<evidence type="ECO:0000256" key="3">
    <source>
        <dbReference type="ARBA" id="ARBA00023002"/>
    </source>
</evidence>
<keyword evidence="3 6" id="KW-0560">Oxidoreductase</keyword>
<dbReference type="Gene3D" id="3.20.20.30">
    <property type="entry name" value="Luciferase-like domain"/>
    <property type="match status" value="1"/>
</dbReference>
<feature type="domain" description="Luciferase-like" evidence="5">
    <location>
        <begin position="4"/>
        <end position="276"/>
    </location>
</feature>
<evidence type="ECO:0000259" key="5">
    <source>
        <dbReference type="Pfam" id="PF00296"/>
    </source>
</evidence>
<proteinExistence type="predicted"/>
<sequence length="321" mass="34494">MAVLTPTRFHWMLPAEGDPVEFCRSAEDGGIDRMLLPSAFHRPDGIALAAHLSAATKAIGFMICPRTDMQSPIHLVRQVNTLSSVTDGRVSVLGTCPYDSDFRAHDEFWSVCDALWRDRRIPVQLDRPELYFSGSSGPASDLAVRHGDVLLLLAAEPAVVAGRGRRVRAAGREVGLLFSVVCRRTRAEAVAAAHALTEIAGENVYAVRERFRLLTAEAVALTGGWCASPAEDADHWPRPYLWTGAMPFLGPLGLALVGTPDELAAAIMEYRRAGVSQFLGHGDGMPAFCHEVLPRVRALEQATVYASVGAVNPGSSAVSGV</sequence>
<evidence type="ECO:0000256" key="1">
    <source>
        <dbReference type="ARBA" id="ARBA00022630"/>
    </source>
</evidence>
<name>A0ABV6MIL7_9PSEU</name>
<keyword evidence="2" id="KW-0288">FMN</keyword>
<evidence type="ECO:0000313" key="7">
    <source>
        <dbReference type="Proteomes" id="UP001589810"/>
    </source>
</evidence>
<gene>
    <name evidence="6" type="ORF">ACFFH7_00665</name>
</gene>
<comment type="caution">
    <text evidence="6">The sequence shown here is derived from an EMBL/GenBank/DDBJ whole genome shotgun (WGS) entry which is preliminary data.</text>
</comment>
<dbReference type="PANTHER" id="PTHR42847:SF4">
    <property type="entry name" value="ALKANESULFONATE MONOOXYGENASE-RELATED"/>
    <property type="match status" value="1"/>
</dbReference>
<keyword evidence="4" id="KW-0503">Monooxygenase</keyword>